<dbReference type="PROSITE" id="PS50122">
    <property type="entry name" value="CHEB"/>
    <property type="match status" value="1"/>
</dbReference>
<evidence type="ECO:0000256" key="5">
    <source>
        <dbReference type="PROSITE-ProRule" id="PRU00169"/>
    </source>
</evidence>
<dbReference type="InterPro" id="IPR000673">
    <property type="entry name" value="Sig_transdc_resp-reg_Me-estase"/>
</dbReference>
<dbReference type="Gene3D" id="3.40.50.2300">
    <property type="match status" value="1"/>
</dbReference>
<dbReference type="InterPro" id="IPR001789">
    <property type="entry name" value="Sig_transdc_resp-reg_receiver"/>
</dbReference>
<dbReference type="EC" id="3.1.1.61" evidence="3"/>
<dbReference type="InterPro" id="IPR035909">
    <property type="entry name" value="CheB_C"/>
</dbReference>
<comment type="function">
    <text evidence="3">Involved in chemotaxis. Part of a chemotaxis signal transduction system that modulates chemotaxis in response to various stimuli. Catalyzes the demethylation of specific methylglutamate residues introduced into the chemoreceptors (methyl-accepting chemotaxis proteins or MCP) by CheR. Also mediates the irreversible deamidation of specific glutamine residues to glutamic acid.</text>
</comment>
<gene>
    <name evidence="3" type="primary">cheB</name>
    <name evidence="8" type="ORF">CWR48_07210</name>
</gene>
<sequence>MTQSIRVIVIDDSAFMRKVITDILSSDPRIEVVSTARNGEDGLKKIEIFKPDVVTMDIHMPVMDGITALQLIMSTNPLPVVMLSSVSEDGVSSTIQAISNGAVDFIMKPSGPISLNLTTIKEEIIHTVITASQVDLNKSKQIKKFDTKTTRKSVKQIFDQTIVAIGTSTGGPRALQQVLTDLPSDFSPPILIVQHMPAGFTRSLANRLNTLTKIEVKEAVDGEIIKNKTAYIAPGDFHMKVMQVGQEYKIKLTDEALRNGHRPAVDVLFESVALLTRTNKIAVVLTGMGNDGTAGVKRLNEMDPQTVVLSEAKETAIVFGMPKAAAETALVDHVVPLHHVGEMLVKLVRDLK</sequence>
<comment type="domain">
    <text evidence="3">Contains a C-terminal catalytic domain, and an N-terminal region which modulates catalytic activity.</text>
</comment>
<dbReference type="SUPFAM" id="SSF52738">
    <property type="entry name" value="Methylesterase CheB, C-terminal domain"/>
    <property type="match status" value="1"/>
</dbReference>
<proteinExistence type="inferred from homology"/>
<evidence type="ECO:0000256" key="2">
    <source>
        <dbReference type="ARBA" id="ARBA00048267"/>
    </source>
</evidence>
<dbReference type="SUPFAM" id="SSF52172">
    <property type="entry name" value="CheY-like"/>
    <property type="match status" value="1"/>
</dbReference>
<dbReference type="GO" id="GO:0006935">
    <property type="term" value="P:chemotaxis"/>
    <property type="evidence" value="ECO:0007669"/>
    <property type="project" value="UniProtKB-UniRule"/>
</dbReference>
<feature type="domain" description="Response regulatory" evidence="6">
    <location>
        <begin position="6"/>
        <end position="123"/>
    </location>
</feature>
<dbReference type="GO" id="GO:0005737">
    <property type="term" value="C:cytoplasm"/>
    <property type="evidence" value="ECO:0007669"/>
    <property type="project" value="UniProtKB-SubCell"/>
</dbReference>
<dbReference type="InterPro" id="IPR008248">
    <property type="entry name" value="CheB-like"/>
</dbReference>
<dbReference type="RefSeq" id="WP_115772577.1">
    <property type="nucleotide sequence ID" value="NZ_PIOC01000012.1"/>
</dbReference>
<feature type="modified residue" description="4-aspartylphosphate" evidence="3 5">
    <location>
        <position position="57"/>
    </location>
</feature>
<feature type="active site" evidence="3 4">
    <location>
        <position position="195"/>
    </location>
</feature>
<keyword evidence="3 5" id="KW-0597">Phosphoprotein</keyword>
<dbReference type="Gene3D" id="3.40.50.180">
    <property type="entry name" value="Methylesterase CheB, C-terminal domain"/>
    <property type="match status" value="1"/>
</dbReference>
<dbReference type="PANTHER" id="PTHR42872:SF3">
    <property type="entry name" value="PROTEIN-GLUTAMATE METHYLESTERASE_PROTEIN-GLUTAMINE GLUTAMINASE 1"/>
    <property type="match status" value="1"/>
</dbReference>
<feature type="active site" evidence="3 4">
    <location>
        <position position="291"/>
    </location>
</feature>
<protein>
    <recommendedName>
        <fullName evidence="3">Protein-glutamate methylesterase/protein-glutamine glutaminase</fullName>
        <ecNumber evidence="3">3.1.1.61</ecNumber>
        <ecNumber evidence="3">3.5.1.44</ecNumber>
    </recommendedName>
</protein>
<comment type="catalytic activity">
    <reaction evidence="3">
        <text>L-glutaminyl-[protein] + H2O = L-glutamyl-[protein] + NH4(+)</text>
        <dbReference type="Rhea" id="RHEA:16441"/>
        <dbReference type="Rhea" id="RHEA-COMP:10207"/>
        <dbReference type="Rhea" id="RHEA-COMP:10208"/>
        <dbReference type="ChEBI" id="CHEBI:15377"/>
        <dbReference type="ChEBI" id="CHEBI:28938"/>
        <dbReference type="ChEBI" id="CHEBI:29973"/>
        <dbReference type="ChEBI" id="CHEBI:30011"/>
        <dbReference type="EC" id="3.5.1.44"/>
    </reaction>
</comment>
<dbReference type="OrthoDB" id="9793421at2"/>
<dbReference type="EC" id="3.5.1.44" evidence="3"/>
<dbReference type="EMBL" id="PIOC01000012">
    <property type="protein sequence ID" value="RDW19501.1"/>
    <property type="molecule type" value="Genomic_DNA"/>
</dbReference>
<name>A0A3D8PW18_9BACI</name>
<comment type="subcellular location">
    <subcellularLocation>
        <location evidence="3">Cytoplasm</location>
    </subcellularLocation>
</comment>
<feature type="domain" description="CheB-type methylesterase" evidence="7">
    <location>
        <begin position="156"/>
        <end position="351"/>
    </location>
</feature>
<evidence type="ECO:0000313" key="9">
    <source>
        <dbReference type="Proteomes" id="UP000257143"/>
    </source>
</evidence>
<feature type="active site" evidence="3 4">
    <location>
        <position position="168"/>
    </location>
</feature>
<evidence type="ECO:0000259" key="7">
    <source>
        <dbReference type="PROSITE" id="PS50122"/>
    </source>
</evidence>
<dbReference type="Proteomes" id="UP000257143">
    <property type="component" value="Unassembled WGS sequence"/>
</dbReference>
<evidence type="ECO:0000313" key="8">
    <source>
        <dbReference type="EMBL" id="RDW19501.1"/>
    </source>
</evidence>
<comment type="catalytic activity">
    <reaction evidence="2 3">
        <text>[protein]-L-glutamate 5-O-methyl ester + H2O = L-glutamyl-[protein] + methanol + H(+)</text>
        <dbReference type="Rhea" id="RHEA:23236"/>
        <dbReference type="Rhea" id="RHEA-COMP:10208"/>
        <dbReference type="Rhea" id="RHEA-COMP:10311"/>
        <dbReference type="ChEBI" id="CHEBI:15377"/>
        <dbReference type="ChEBI" id="CHEBI:15378"/>
        <dbReference type="ChEBI" id="CHEBI:17790"/>
        <dbReference type="ChEBI" id="CHEBI:29973"/>
        <dbReference type="ChEBI" id="CHEBI:82795"/>
        <dbReference type="EC" id="3.1.1.61"/>
    </reaction>
</comment>
<keyword evidence="1 3" id="KW-0378">Hydrolase</keyword>
<dbReference type="InterPro" id="IPR011006">
    <property type="entry name" value="CheY-like_superfamily"/>
</dbReference>
<dbReference type="SMART" id="SM00448">
    <property type="entry name" value="REC"/>
    <property type="match status" value="1"/>
</dbReference>
<comment type="similarity">
    <text evidence="3">Belongs to the CheB family.</text>
</comment>
<dbReference type="NCBIfam" id="NF001965">
    <property type="entry name" value="PRK00742.1"/>
    <property type="match status" value="1"/>
</dbReference>
<evidence type="ECO:0000256" key="4">
    <source>
        <dbReference type="PROSITE-ProRule" id="PRU00050"/>
    </source>
</evidence>
<dbReference type="CDD" id="cd17541">
    <property type="entry name" value="REC_CheB-like"/>
    <property type="match status" value="1"/>
</dbReference>
<keyword evidence="3" id="KW-0963">Cytoplasm</keyword>
<keyword evidence="3 4" id="KW-0145">Chemotaxis</keyword>
<dbReference type="PIRSF" id="PIRSF000876">
    <property type="entry name" value="RR_chemtxs_CheB"/>
    <property type="match status" value="1"/>
</dbReference>
<dbReference type="HAMAP" id="MF_00099">
    <property type="entry name" value="CheB_chemtxs"/>
    <property type="match status" value="1"/>
</dbReference>
<dbReference type="GO" id="GO:0000156">
    <property type="term" value="F:phosphorelay response regulator activity"/>
    <property type="evidence" value="ECO:0007669"/>
    <property type="project" value="InterPro"/>
</dbReference>
<comment type="PTM">
    <text evidence="3">Phosphorylated by CheA. Phosphorylation of the N-terminal regulatory domain activates the methylesterase activity.</text>
</comment>
<evidence type="ECO:0000256" key="3">
    <source>
        <dbReference type="HAMAP-Rule" id="MF_00099"/>
    </source>
</evidence>
<dbReference type="GO" id="GO:0008984">
    <property type="term" value="F:protein-glutamate methylesterase activity"/>
    <property type="evidence" value="ECO:0007669"/>
    <property type="project" value="UniProtKB-UniRule"/>
</dbReference>
<accession>A0A3D8PW18</accession>
<comment type="caution">
    <text evidence="8">The sequence shown here is derived from an EMBL/GenBank/DDBJ whole genome shotgun (WGS) entry which is preliminary data.</text>
</comment>
<dbReference type="Pfam" id="PF00072">
    <property type="entry name" value="Response_reg"/>
    <property type="match status" value="1"/>
</dbReference>
<keyword evidence="9" id="KW-1185">Reference proteome</keyword>
<dbReference type="GO" id="GO:0050568">
    <property type="term" value="F:protein-glutamine glutaminase activity"/>
    <property type="evidence" value="ECO:0007669"/>
    <property type="project" value="UniProtKB-UniRule"/>
</dbReference>
<evidence type="ECO:0000259" key="6">
    <source>
        <dbReference type="PROSITE" id="PS50110"/>
    </source>
</evidence>
<organism evidence="8 9">
    <name type="scientific">Oceanobacillus arenosus</name>
    <dbReference type="NCBI Taxonomy" id="1229153"/>
    <lineage>
        <taxon>Bacteria</taxon>
        <taxon>Bacillati</taxon>
        <taxon>Bacillota</taxon>
        <taxon>Bacilli</taxon>
        <taxon>Bacillales</taxon>
        <taxon>Bacillaceae</taxon>
        <taxon>Oceanobacillus</taxon>
    </lineage>
</organism>
<dbReference type="CDD" id="cd16432">
    <property type="entry name" value="CheB_Rec"/>
    <property type="match status" value="1"/>
</dbReference>
<dbReference type="Pfam" id="PF01339">
    <property type="entry name" value="CheB_methylest"/>
    <property type="match status" value="1"/>
</dbReference>
<dbReference type="PANTHER" id="PTHR42872">
    <property type="entry name" value="PROTEIN-GLUTAMATE METHYLESTERASE/PROTEIN-GLUTAMINE GLUTAMINASE"/>
    <property type="match status" value="1"/>
</dbReference>
<dbReference type="PROSITE" id="PS50110">
    <property type="entry name" value="RESPONSE_REGULATORY"/>
    <property type="match status" value="1"/>
</dbReference>
<evidence type="ECO:0000256" key="1">
    <source>
        <dbReference type="ARBA" id="ARBA00022801"/>
    </source>
</evidence>
<dbReference type="AlphaFoldDB" id="A0A3D8PW18"/>
<reference evidence="9" key="1">
    <citation type="submission" date="2017-11" db="EMBL/GenBank/DDBJ databases">
        <authorList>
            <person name="Zhu W."/>
        </authorList>
    </citation>
    <scope>NUCLEOTIDE SEQUENCE [LARGE SCALE GENOMIC DNA]</scope>
    <source>
        <strain evidence="9">CAU 1183</strain>
    </source>
</reference>